<organism evidence="2 3">
    <name type="scientific">Obba rivulosa</name>
    <dbReference type="NCBI Taxonomy" id="1052685"/>
    <lineage>
        <taxon>Eukaryota</taxon>
        <taxon>Fungi</taxon>
        <taxon>Dikarya</taxon>
        <taxon>Basidiomycota</taxon>
        <taxon>Agaricomycotina</taxon>
        <taxon>Agaricomycetes</taxon>
        <taxon>Polyporales</taxon>
        <taxon>Gelatoporiaceae</taxon>
        <taxon>Obba</taxon>
    </lineage>
</organism>
<reference evidence="2 3" key="1">
    <citation type="submission" date="2016-07" db="EMBL/GenBank/DDBJ databases">
        <title>Draft genome of the white-rot fungus Obba rivulosa 3A-2.</title>
        <authorList>
            <consortium name="DOE Joint Genome Institute"/>
            <person name="Miettinen O."/>
            <person name="Riley R."/>
            <person name="Acob R."/>
            <person name="Barry K."/>
            <person name="Cullen D."/>
            <person name="De Vries R."/>
            <person name="Hainaut M."/>
            <person name="Hatakka A."/>
            <person name="Henrissat B."/>
            <person name="Hilden K."/>
            <person name="Kuo R."/>
            <person name="Labutti K."/>
            <person name="Lipzen A."/>
            <person name="Makela M.R."/>
            <person name="Sandor L."/>
            <person name="Spatafora J.W."/>
            <person name="Grigoriev I.V."/>
            <person name="Hibbett D.S."/>
        </authorList>
    </citation>
    <scope>NUCLEOTIDE SEQUENCE [LARGE SCALE GENOMIC DNA]</scope>
    <source>
        <strain evidence="2 3">3A-2</strain>
    </source>
</reference>
<proteinExistence type="predicted"/>
<dbReference type="AlphaFoldDB" id="A0A8E2DMF6"/>
<evidence type="ECO:0000256" key="1">
    <source>
        <dbReference type="SAM" id="MobiDB-lite"/>
    </source>
</evidence>
<evidence type="ECO:0000313" key="2">
    <source>
        <dbReference type="EMBL" id="OCH87943.1"/>
    </source>
</evidence>
<dbReference type="Proteomes" id="UP000250043">
    <property type="component" value="Unassembled WGS sequence"/>
</dbReference>
<feature type="region of interest" description="Disordered" evidence="1">
    <location>
        <begin position="169"/>
        <end position="196"/>
    </location>
</feature>
<evidence type="ECO:0000313" key="3">
    <source>
        <dbReference type="Proteomes" id="UP000250043"/>
    </source>
</evidence>
<sequence length="250" mass="26387">MAMIVRREILVGGFSLRTACVKDSNRVPCWLPRRLDGCSTRAWPRLPACSNLRRPRASAGCAKRALCCPNGPGWCPACVCCTSFLRARARARPWLDSARGLELGPAEPARRYGQPVGGSCDTTRSSQTTLDASLLAFTLGPPAATPTVVHPTHPARPRQVVLCGGAPPRAPRRNARAEASAGVAQRDGSGARAMGAPRRGGVLAAAETGGRGGVHMPVPHIQLAQEGRGVIGPHAFFLCPVRAAVRRDGR</sequence>
<gene>
    <name evidence="2" type="ORF">OBBRIDRAFT_836957</name>
</gene>
<name>A0A8E2DMF6_9APHY</name>
<protein>
    <submittedName>
        <fullName evidence="2">Uncharacterized protein</fullName>
    </submittedName>
</protein>
<accession>A0A8E2DMF6</accession>
<keyword evidence="3" id="KW-1185">Reference proteome</keyword>
<dbReference type="EMBL" id="KV722467">
    <property type="protein sequence ID" value="OCH87943.1"/>
    <property type="molecule type" value="Genomic_DNA"/>
</dbReference>